<keyword evidence="3" id="KW-0238">DNA-binding</keyword>
<comment type="similarity">
    <text evidence="1">Belongs to the LysR transcriptional regulatory family.</text>
</comment>
<dbReference type="AlphaFoldDB" id="A0A371X5G8"/>
<evidence type="ECO:0000256" key="3">
    <source>
        <dbReference type="ARBA" id="ARBA00023125"/>
    </source>
</evidence>
<dbReference type="GO" id="GO:0043565">
    <property type="term" value="F:sequence-specific DNA binding"/>
    <property type="evidence" value="ECO:0007669"/>
    <property type="project" value="TreeGrafter"/>
</dbReference>
<dbReference type="InterPro" id="IPR036390">
    <property type="entry name" value="WH_DNA-bd_sf"/>
</dbReference>
<accession>A0A371X5G8</accession>
<dbReference type="Gene3D" id="1.10.10.10">
    <property type="entry name" value="Winged helix-like DNA-binding domain superfamily/Winged helix DNA-binding domain"/>
    <property type="match status" value="1"/>
</dbReference>
<dbReference type="Proteomes" id="UP000264310">
    <property type="component" value="Unassembled WGS sequence"/>
</dbReference>
<dbReference type="PROSITE" id="PS50931">
    <property type="entry name" value="HTH_LYSR"/>
    <property type="match status" value="1"/>
</dbReference>
<dbReference type="PANTHER" id="PTHR30537">
    <property type="entry name" value="HTH-TYPE TRANSCRIPTIONAL REGULATOR"/>
    <property type="match status" value="1"/>
</dbReference>
<dbReference type="GO" id="GO:0006351">
    <property type="term" value="P:DNA-templated transcription"/>
    <property type="evidence" value="ECO:0007669"/>
    <property type="project" value="TreeGrafter"/>
</dbReference>
<dbReference type="RefSeq" id="WP_116682894.1">
    <property type="nucleotide sequence ID" value="NZ_QURL01000003.1"/>
</dbReference>
<name>A0A371X5G8_9HYPH</name>
<dbReference type="InterPro" id="IPR036388">
    <property type="entry name" value="WH-like_DNA-bd_sf"/>
</dbReference>
<dbReference type="Pfam" id="PF03466">
    <property type="entry name" value="LysR_substrate"/>
    <property type="match status" value="1"/>
</dbReference>
<keyword evidence="4" id="KW-0804">Transcription</keyword>
<protein>
    <submittedName>
        <fullName evidence="6">LysR family transcriptional regulator</fullName>
    </submittedName>
</protein>
<dbReference type="SUPFAM" id="SSF53850">
    <property type="entry name" value="Periplasmic binding protein-like II"/>
    <property type="match status" value="1"/>
</dbReference>
<evidence type="ECO:0000313" key="6">
    <source>
        <dbReference type="EMBL" id="RFC64478.1"/>
    </source>
</evidence>
<reference evidence="6 7" key="1">
    <citation type="submission" date="2018-08" db="EMBL/GenBank/DDBJ databases">
        <title>Fulvimarina sp. 85, whole genome shotgun sequence.</title>
        <authorList>
            <person name="Tuo L."/>
        </authorList>
    </citation>
    <scope>NUCLEOTIDE SEQUENCE [LARGE SCALE GENOMIC DNA]</scope>
    <source>
        <strain evidence="6 7">85</strain>
    </source>
</reference>
<dbReference type="InterPro" id="IPR005119">
    <property type="entry name" value="LysR_subst-bd"/>
</dbReference>
<organism evidence="6 7">
    <name type="scientific">Fulvimarina endophytica</name>
    <dbReference type="NCBI Taxonomy" id="2293836"/>
    <lineage>
        <taxon>Bacteria</taxon>
        <taxon>Pseudomonadati</taxon>
        <taxon>Pseudomonadota</taxon>
        <taxon>Alphaproteobacteria</taxon>
        <taxon>Hyphomicrobiales</taxon>
        <taxon>Aurantimonadaceae</taxon>
        <taxon>Fulvimarina</taxon>
    </lineage>
</organism>
<dbReference type="Pfam" id="PF00126">
    <property type="entry name" value="HTH_1"/>
    <property type="match status" value="1"/>
</dbReference>
<dbReference type="PANTHER" id="PTHR30537:SF3">
    <property type="entry name" value="TRANSCRIPTIONAL REGULATORY PROTEIN"/>
    <property type="match status" value="1"/>
</dbReference>
<evidence type="ECO:0000256" key="1">
    <source>
        <dbReference type="ARBA" id="ARBA00009437"/>
    </source>
</evidence>
<proteinExistence type="inferred from homology"/>
<evidence type="ECO:0000259" key="5">
    <source>
        <dbReference type="PROSITE" id="PS50931"/>
    </source>
</evidence>
<dbReference type="SUPFAM" id="SSF46785">
    <property type="entry name" value="Winged helix' DNA-binding domain"/>
    <property type="match status" value="1"/>
</dbReference>
<keyword evidence="7" id="KW-1185">Reference proteome</keyword>
<gene>
    <name evidence="6" type="ORF">DYI37_09270</name>
</gene>
<evidence type="ECO:0000313" key="7">
    <source>
        <dbReference type="Proteomes" id="UP000264310"/>
    </source>
</evidence>
<keyword evidence="2" id="KW-0805">Transcription regulation</keyword>
<feature type="domain" description="HTH lysR-type" evidence="5">
    <location>
        <begin position="4"/>
        <end position="61"/>
    </location>
</feature>
<dbReference type="InterPro" id="IPR058163">
    <property type="entry name" value="LysR-type_TF_proteobact-type"/>
</dbReference>
<dbReference type="GO" id="GO:0003700">
    <property type="term" value="F:DNA-binding transcription factor activity"/>
    <property type="evidence" value="ECO:0007669"/>
    <property type="project" value="InterPro"/>
</dbReference>
<dbReference type="OrthoDB" id="9796526at2"/>
<dbReference type="InterPro" id="IPR000847">
    <property type="entry name" value="LysR_HTH_N"/>
</dbReference>
<evidence type="ECO:0000256" key="2">
    <source>
        <dbReference type="ARBA" id="ARBA00023015"/>
    </source>
</evidence>
<sequence length="302" mass="33152">MRAIDWNNLNAFLAVARAGKLTLAARRLGVDHSTLSRRIAALEASLATSLFERSPNGYRMTEDGRRVLAEVQDMEDAVVRIQRDTDAAGGSIEGPIRLTMPEGFSTGFLVHHLAALKAEHPRLTVELIADPSIVSLGKREADIAVMMERPAQGQLVSKKLCDYEYGLYASRDYLASLSYGIASIADMNRSILIGYIPDRLPTPAHDYLAELLPGRQADLQVSNILTQVEATAAGLGLACLPAFIAGRRPELVRLLADDCRFERSYWIVTHANARYAARTRAVKDFLAGLVARNARFFRPSAS</sequence>
<evidence type="ECO:0000256" key="4">
    <source>
        <dbReference type="ARBA" id="ARBA00023163"/>
    </source>
</evidence>
<dbReference type="Gene3D" id="3.40.190.290">
    <property type="match status" value="1"/>
</dbReference>
<comment type="caution">
    <text evidence="6">The sequence shown here is derived from an EMBL/GenBank/DDBJ whole genome shotgun (WGS) entry which is preliminary data.</text>
</comment>
<dbReference type="EMBL" id="QURL01000003">
    <property type="protein sequence ID" value="RFC64478.1"/>
    <property type="molecule type" value="Genomic_DNA"/>
</dbReference>